<proteinExistence type="predicted"/>
<dbReference type="SUPFAM" id="SSF53474">
    <property type="entry name" value="alpha/beta-Hydrolases"/>
    <property type="match status" value="1"/>
</dbReference>
<dbReference type="EMBL" id="CAKMRJ010005523">
    <property type="protein sequence ID" value="CAH1444862.1"/>
    <property type="molecule type" value="Genomic_DNA"/>
</dbReference>
<gene>
    <name evidence="2" type="ORF">LVIROSA_LOCUS30664</name>
</gene>
<keyword evidence="3" id="KW-1185">Reference proteome</keyword>
<evidence type="ECO:0000313" key="3">
    <source>
        <dbReference type="Proteomes" id="UP001157418"/>
    </source>
</evidence>
<protein>
    <recommendedName>
        <fullName evidence="1">AB hydrolase-1 domain-containing protein</fullName>
    </recommendedName>
</protein>
<evidence type="ECO:0000259" key="1">
    <source>
        <dbReference type="Pfam" id="PF00561"/>
    </source>
</evidence>
<accession>A0AAU9P3N6</accession>
<dbReference type="InterPro" id="IPR052370">
    <property type="entry name" value="Meta-cleavage_hydrolase"/>
</dbReference>
<sequence>MDQKNRYKKRAAETSQNRSKANYLSFGKKLIKLKNEAICRPLHRTGLTRLLHGLMQLAGLTPKILEIEPGTIMNIWIPQETIVELDEIPQYIPPKKPAVLLVHCFAMDGIFLWFPQVLALTRTYSVYVPDLLFFGGSTTNRNERSASFQAEFLAKGMKILSVEKVTLVGLSYGGFVGFEMAKLYPNLVHSMVVSSTAIELTESLSHESCKRCGVSSWADLLLPETMEGLIRMLTAGAHKMPWLPDFIYRGIFETMFNNRKERGELLAALVVPDNDANTVAKYSQRIHMLCGEEDKIFSDELAKAMKARLGAETTIEYIKSAGHLLPELVCKTTTSLSRKDSSSGAVLWEQLDARLELKMELGTYEGL</sequence>
<dbReference type="InterPro" id="IPR029058">
    <property type="entry name" value="AB_hydrolase_fold"/>
</dbReference>
<dbReference type="AlphaFoldDB" id="A0AAU9P3N6"/>
<dbReference type="PANTHER" id="PTHR43139">
    <property type="entry name" value="SI:DKEY-122A22.2"/>
    <property type="match status" value="1"/>
</dbReference>
<dbReference type="Proteomes" id="UP001157418">
    <property type="component" value="Unassembled WGS sequence"/>
</dbReference>
<reference evidence="2 3" key="1">
    <citation type="submission" date="2022-01" db="EMBL/GenBank/DDBJ databases">
        <authorList>
            <person name="Xiong W."/>
            <person name="Schranz E."/>
        </authorList>
    </citation>
    <scope>NUCLEOTIDE SEQUENCE [LARGE SCALE GENOMIC DNA]</scope>
</reference>
<evidence type="ECO:0000313" key="2">
    <source>
        <dbReference type="EMBL" id="CAH1444862.1"/>
    </source>
</evidence>
<name>A0AAU9P3N6_9ASTR</name>
<comment type="caution">
    <text evidence="2">The sequence shown here is derived from an EMBL/GenBank/DDBJ whole genome shotgun (WGS) entry which is preliminary data.</text>
</comment>
<dbReference type="Gene3D" id="3.40.50.1820">
    <property type="entry name" value="alpha/beta hydrolase"/>
    <property type="match status" value="1"/>
</dbReference>
<organism evidence="2 3">
    <name type="scientific">Lactuca virosa</name>
    <dbReference type="NCBI Taxonomy" id="75947"/>
    <lineage>
        <taxon>Eukaryota</taxon>
        <taxon>Viridiplantae</taxon>
        <taxon>Streptophyta</taxon>
        <taxon>Embryophyta</taxon>
        <taxon>Tracheophyta</taxon>
        <taxon>Spermatophyta</taxon>
        <taxon>Magnoliopsida</taxon>
        <taxon>eudicotyledons</taxon>
        <taxon>Gunneridae</taxon>
        <taxon>Pentapetalae</taxon>
        <taxon>asterids</taxon>
        <taxon>campanulids</taxon>
        <taxon>Asterales</taxon>
        <taxon>Asteraceae</taxon>
        <taxon>Cichorioideae</taxon>
        <taxon>Cichorieae</taxon>
        <taxon>Lactucinae</taxon>
        <taxon>Lactuca</taxon>
    </lineage>
</organism>
<dbReference type="GO" id="GO:0016787">
    <property type="term" value="F:hydrolase activity"/>
    <property type="evidence" value="ECO:0007669"/>
    <property type="project" value="UniProtKB-ARBA"/>
</dbReference>
<dbReference type="Pfam" id="PF00561">
    <property type="entry name" value="Abhydrolase_1"/>
    <property type="match status" value="1"/>
</dbReference>
<feature type="domain" description="AB hydrolase-1" evidence="1">
    <location>
        <begin position="97"/>
        <end position="208"/>
    </location>
</feature>
<dbReference type="PANTHER" id="PTHR43139:SF22">
    <property type="entry name" value="AB HYDROLASE-1 DOMAIN-CONTAINING PROTEIN"/>
    <property type="match status" value="1"/>
</dbReference>
<dbReference type="InterPro" id="IPR000073">
    <property type="entry name" value="AB_hydrolase_1"/>
</dbReference>